<feature type="domain" description="HTH araC/xylS-type" evidence="4">
    <location>
        <begin position="149"/>
        <end position="247"/>
    </location>
</feature>
<keyword evidence="6" id="KW-1185">Reference proteome</keyword>
<comment type="caution">
    <text evidence="5">The sequence shown here is derived from an EMBL/GenBank/DDBJ whole genome shotgun (WGS) entry which is preliminary data.</text>
</comment>
<protein>
    <submittedName>
        <fullName evidence="5">AraC family transcriptional regulator</fullName>
    </submittedName>
</protein>
<evidence type="ECO:0000313" key="6">
    <source>
        <dbReference type="Proteomes" id="UP000736583"/>
    </source>
</evidence>
<dbReference type="PROSITE" id="PS00041">
    <property type="entry name" value="HTH_ARAC_FAMILY_1"/>
    <property type="match status" value="1"/>
</dbReference>
<reference evidence="5 6" key="1">
    <citation type="submission" date="2021-06" db="EMBL/GenBank/DDBJ databases">
        <authorList>
            <person name="Sun Q."/>
            <person name="Li D."/>
        </authorList>
    </citation>
    <scope>NUCLEOTIDE SEQUENCE [LARGE SCALE GENOMIC DNA]</scope>
    <source>
        <strain evidence="5 6">MSJ-4</strain>
    </source>
</reference>
<dbReference type="Proteomes" id="UP000736583">
    <property type="component" value="Unassembled WGS sequence"/>
</dbReference>
<evidence type="ECO:0000259" key="4">
    <source>
        <dbReference type="PROSITE" id="PS01124"/>
    </source>
</evidence>
<evidence type="ECO:0000256" key="1">
    <source>
        <dbReference type="ARBA" id="ARBA00023015"/>
    </source>
</evidence>
<accession>A0ABS6EZR2</accession>
<name>A0ABS6EZR2_9CLOT</name>
<dbReference type="PANTHER" id="PTHR43280:SF28">
    <property type="entry name" value="HTH-TYPE TRANSCRIPTIONAL ACTIVATOR RHAS"/>
    <property type="match status" value="1"/>
</dbReference>
<sequence>MFLANNHISSTIEKFFLCTSIPVKAFKFNGELIHSVGYNSMLQDIFDNNNIYENLNKESLNDKGYYIINTPFLDGVSFAAFYICTKNINRGIYIMGPYASSKVTHLGISYKPPCCIPHLISLLRNIAWDSNYTKQKTCINESSYSLHVKKAIDFIDARYSDDITLNDVSEYLNINKSYFCTMLKKGTGKTFSTLLNEVRIDKSKELLIQSNLSILDIALSVGFNSQNYYSSMFKKLNNKTPMEFRNEFF</sequence>
<evidence type="ECO:0000256" key="3">
    <source>
        <dbReference type="ARBA" id="ARBA00023163"/>
    </source>
</evidence>
<dbReference type="InterPro" id="IPR018060">
    <property type="entry name" value="HTH_AraC"/>
</dbReference>
<dbReference type="PANTHER" id="PTHR43280">
    <property type="entry name" value="ARAC-FAMILY TRANSCRIPTIONAL REGULATOR"/>
    <property type="match status" value="1"/>
</dbReference>
<evidence type="ECO:0000256" key="2">
    <source>
        <dbReference type="ARBA" id="ARBA00023125"/>
    </source>
</evidence>
<dbReference type="SMART" id="SM00342">
    <property type="entry name" value="HTH_ARAC"/>
    <property type="match status" value="1"/>
</dbReference>
<gene>
    <name evidence="5" type="ORF">KQI89_07070</name>
</gene>
<keyword evidence="2" id="KW-0238">DNA-binding</keyword>
<organism evidence="5 6">
    <name type="scientific">Clostridium simiarum</name>
    <dbReference type="NCBI Taxonomy" id="2841506"/>
    <lineage>
        <taxon>Bacteria</taxon>
        <taxon>Bacillati</taxon>
        <taxon>Bacillota</taxon>
        <taxon>Clostridia</taxon>
        <taxon>Eubacteriales</taxon>
        <taxon>Clostridiaceae</taxon>
        <taxon>Clostridium</taxon>
    </lineage>
</organism>
<keyword evidence="3" id="KW-0804">Transcription</keyword>
<evidence type="ECO:0000313" key="5">
    <source>
        <dbReference type="EMBL" id="MBU5591521.1"/>
    </source>
</evidence>
<keyword evidence="1" id="KW-0805">Transcription regulation</keyword>
<dbReference type="PROSITE" id="PS01124">
    <property type="entry name" value="HTH_ARAC_FAMILY_2"/>
    <property type="match status" value="1"/>
</dbReference>
<dbReference type="Pfam" id="PF12833">
    <property type="entry name" value="HTH_18"/>
    <property type="match status" value="1"/>
</dbReference>
<proteinExistence type="predicted"/>
<dbReference type="InterPro" id="IPR018062">
    <property type="entry name" value="HTH_AraC-typ_CS"/>
</dbReference>
<dbReference type="EMBL" id="JAHLQL010000001">
    <property type="protein sequence ID" value="MBU5591521.1"/>
    <property type="molecule type" value="Genomic_DNA"/>
</dbReference>